<dbReference type="GO" id="GO:0043565">
    <property type="term" value="F:sequence-specific DNA binding"/>
    <property type="evidence" value="ECO:0007669"/>
    <property type="project" value="InterPro"/>
</dbReference>
<evidence type="ECO:0000256" key="3">
    <source>
        <dbReference type="ARBA" id="ARBA00023163"/>
    </source>
</evidence>
<dbReference type="eggNOG" id="COG2207">
    <property type="taxonomic scope" value="Bacteria"/>
</dbReference>
<evidence type="ECO:0000256" key="2">
    <source>
        <dbReference type="ARBA" id="ARBA00023125"/>
    </source>
</evidence>
<name>A0A066YMB6_9ACTN</name>
<dbReference type="Gene3D" id="1.10.10.60">
    <property type="entry name" value="Homeodomain-like"/>
    <property type="match status" value="1"/>
</dbReference>
<dbReference type="SMART" id="SM00342">
    <property type="entry name" value="HTH_ARAC"/>
    <property type="match status" value="1"/>
</dbReference>
<evidence type="ECO:0000256" key="1">
    <source>
        <dbReference type="ARBA" id="ARBA00023015"/>
    </source>
</evidence>
<keyword evidence="3" id="KW-0804">Transcription</keyword>
<dbReference type="PRINTS" id="PR00032">
    <property type="entry name" value="HTHARAC"/>
</dbReference>
<accession>A0A066YMB6</accession>
<organism evidence="5 6">
    <name type="scientific">Kitasatospora cheerisanensis KCTC 2395</name>
    <dbReference type="NCBI Taxonomy" id="1348663"/>
    <lineage>
        <taxon>Bacteria</taxon>
        <taxon>Bacillati</taxon>
        <taxon>Actinomycetota</taxon>
        <taxon>Actinomycetes</taxon>
        <taxon>Kitasatosporales</taxon>
        <taxon>Streptomycetaceae</taxon>
        <taxon>Kitasatospora</taxon>
    </lineage>
</organism>
<evidence type="ECO:0000259" key="4">
    <source>
        <dbReference type="PROSITE" id="PS01124"/>
    </source>
</evidence>
<dbReference type="PANTHER" id="PTHR46796">
    <property type="entry name" value="HTH-TYPE TRANSCRIPTIONAL ACTIVATOR RHAS-RELATED"/>
    <property type="match status" value="1"/>
</dbReference>
<dbReference type="PATRIC" id="fig|1348663.4.peg.5792"/>
<keyword evidence="2" id="KW-0238">DNA-binding</keyword>
<evidence type="ECO:0000313" key="5">
    <source>
        <dbReference type="EMBL" id="KDN82277.1"/>
    </source>
</evidence>
<reference evidence="5 6" key="1">
    <citation type="submission" date="2014-05" db="EMBL/GenBank/DDBJ databases">
        <title>Draft Genome Sequence of Kitasatospora cheerisanensis KCTC 2395.</title>
        <authorList>
            <person name="Nam D.H."/>
        </authorList>
    </citation>
    <scope>NUCLEOTIDE SEQUENCE [LARGE SCALE GENOMIC DNA]</scope>
    <source>
        <strain evidence="5 6">KCTC 2395</strain>
    </source>
</reference>
<keyword evidence="1" id="KW-0805">Transcription regulation</keyword>
<dbReference type="InterPro" id="IPR020449">
    <property type="entry name" value="Tscrpt_reg_AraC-type_HTH"/>
</dbReference>
<dbReference type="AlphaFoldDB" id="A0A066YMB6"/>
<dbReference type="Pfam" id="PF12833">
    <property type="entry name" value="HTH_18"/>
    <property type="match status" value="1"/>
</dbReference>
<dbReference type="HOGENOM" id="CLU_049704_1_1_11"/>
<dbReference type="RefSeq" id="WP_051653531.1">
    <property type="nucleotide sequence ID" value="NZ_KK853997.1"/>
</dbReference>
<dbReference type="InterPro" id="IPR018060">
    <property type="entry name" value="HTH_AraC"/>
</dbReference>
<dbReference type="InterPro" id="IPR050204">
    <property type="entry name" value="AraC_XylS_family_regulators"/>
</dbReference>
<dbReference type="InterPro" id="IPR035418">
    <property type="entry name" value="AraC-bd_2"/>
</dbReference>
<gene>
    <name evidence="5" type="ORF">KCH_59860</name>
</gene>
<protein>
    <submittedName>
        <fullName evidence="5">Transcriptional regulator</fullName>
    </submittedName>
</protein>
<proteinExistence type="predicted"/>
<dbReference type="PANTHER" id="PTHR46796:SF6">
    <property type="entry name" value="ARAC SUBFAMILY"/>
    <property type="match status" value="1"/>
</dbReference>
<dbReference type="PROSITE" id="PS01124">
    <property type="entry name" value="HTH_ARAC_FAMILY_2"/>
    <property type="match status" value="1"/>
</dbReference>
<keyword evidence="6" id="KW-1185">Reference proteome</keyword>
<dbReference type="EMBL" id="JNBY01000115">
    <property type="protein sequence ID" value="KDN82277.1"/>
    <property type="molecule type" value="Genomic_DNA"/>
</dbReference>
<dbReference type="GO" id="GO:0003700">
    <property type="term" value="F:DNA-binding transcription factor activity"/>
    <property type="evidence" value="ECO:0007669"/>
    <property type="project" value="InterPro"/>
</dbReference>
<evidence type="ECO:0000313" key="6">
    <source>
        <dbReference type="Proteomes" id="UP000027178"/>
    </source>
</evidence>
<comment type="caution">
    <text evidence="5">The sequence shown here is derived from an EMBL/GenBank/DDBJ whole genome shotgun (WGS) entry which is preliminary data.</text>
</comment>
<dbReference type="InterPro" id="IPR009057">
    <property type="entry name" value="Homeodomain-like_sf"/>
</dbReference>
<dbReference type="SUPFAM" id="SSF46689">
    <property type="entry name" value="Homeodomain-like"/>
    <property type="match status" value="1"/>
</dbReference>
<dbReference type="Proteomes" id="UP000027178">
    <property type="component" value="Unassembled WGS sequence"/>
</dbReference>
<sequence length="308" mass="33492">MSGWMANGCVPGAVWPWPPAATDPAHAGASPGERAVLSRLGHLRVATLETAVPLPPRLAGRFAWARQEPMVGIGLQLTGECMITQDGQQTMLGEGEFVLYDTARAYVIEYPKPSRAHLFHLPRRLLAVPDGELRRVTGTPVTSADGFGSVLLPFLRTLADSAASYQTPVADRLAGSVADLVGTMITQLGTARAAEDADTPNGRLLRQVRAYIERRLGDPELSPETVARAHHISVRYLHRLFEGEGVTVSRLILRSRLDACARELARPGLSVAEIAHRWGFGSPAHFSRAFRTAYGVPPREWRARRTAG</sequence>
<dbReference type="Pfam" id="PF14525">
    <property type="entry name" value="AraC_binding_2"/>
    <property type="match status" value="1"/>
</dbReference>
<dbReference type="OrthoDB" id="9799345at2"/>
<feature type="domain" description="HTH araC/xylS-type" evidence="4">
    <location>
        <begin position="206"/>
        <end position="304"/>
    </location>
</feature>